<keyword evidence="2" id="KW-0812">Transmembrane</keyword>
<dbReference type="EMBL" id="JBHHMI010000015">
    <property type="protein sequence ID" value="MFB5268373.1"/>
    <property type="molecule type" value="Genomic_DNA"/>
</dbReference>
<comment type="caution">
    <text evidence="3">The sequence shown here is derived from an EMBL/GenBank/DDBJ whole genome shotgun (WGS) entry which is preliminary data.</text>
</comment>
<accession>A0ABV5AVZ4</accession>
<keyword evidence="2" id="KW-0472">Membrane</keyword>
<keyword evidence="4" id="KW-1185">Reference proteome</keyword>
<evidence type="ECO:0000256" key="1">
    <source>
        <dbReference type="SAM" id="MobiDB-lite"/>
    </source>
</evidence>
<gene>
    <name evidence="3" type="primary">spoIIIAG</name>
    <name evidence="3" type="ORF">ACE41H_16545</name>
</gene>
<feature type="transmembrane region" description="Helical" evidence="2">
    <location>
        <begin position="27"/>
        <end position="45"/>
    </location>
</feature>
<dbReference type="Proteomes" id="UP001580346">
    <property type="component" value="Unassembled WGS sequence"/>
</dbReference>
<organism evidence="3 4">
    <name type="scientific">Paenibacillus enshidis</name>
    <dbReference type="NCBI Taxonomy" id="1458439"/>
    <lineage>
        <taxon>Bacteria</taxon>
        <taxon>Bacillati</taxon>
        <taxon>Bacillota</taxon>
        <taxon>Bacilli</taxon>
        <taxon>Bacillales</taxon>
        <taxon>Paenibacillaceae</taxon>
        <taxon>Paenibacillus</taxon>
    </lineage>
</organism>
<evidence type="ECO:0000313" key="4">
    <source>
        <dbReference type="Proteomes" id="UP001580346"/>
    </source>
</evidence>
<evidence type="ECO:0000256" key="2">
    <source>
        <dbReference type="SAM" id="Phobius"/>
    </source>
</evidence>
<proteinExistence type="predicted"/>
<protein>
    <submittedName>
        <fullName evidence="3">Stage III sporulation protein AG</fullName>
    </submittedName>
</protein>
<name>A0ABV5AVZ4_9BACL</name>
<feature type="region of interest" description="Disordered" evidence="1">
    <location>
        <begin position="118"/>
        <end position="139"/>
    </location>
</feature>
<dbReference type="InterPro" id="IPR014195">
    <property type="entry name" value="Spore_III_AG"/>
</dbReference>
<reference evidence="3 4" key="1">
    <citation type="submission" date="2024-09" db="EMBL/GenBank/DDBJ databases">
        <title>Paenibacillus zeirhizospherea sp. nov., isolated from surface of the maize (Zea mays) roots in a horticulture field, Hungary.</title>
        <authorList>
            <person name="Marton D."/>
            <person name="Farkas M."/>
            <person name="Bedics A."/>
            <person name="Toth E."/>
            <person name="Tancsics A."/>
            <person name="Boka K."/>
            <person name="Maroti G."/>
            <person name="Kriszt B."/>
            <person name="Cserhati M."/>
        </authorList>
    </citation>
    <scope>NUCLEOTIDE SEQUENCE [LARGE SCALE GENOMIC DNA]</scope>
    <source>
        <strain evidence="3 4">KCTC 33519</strain>
    </source>
</reference>
<sequence>MGKWKEIWERWIGGGPGAQKRFNTFRWLLILGLVGVAIMLFNSFVNVREIDPENVGREPPASDTSPVLEPAAEEAGSFDQVEKTFEDNMKTMLEQIVGVGAVDVMVTVDSTEEIVVQRNTKDTQEETEETDASGGKRHTTQFTRDGEIVTYENSGGNTPIITKKIKPKVRGVLVVAKGAENQVVKQLITDAVQKGLNVPSSRISVVPRKQQ</sequence>
<keyword evidence="2" id="KW-1133">Transmembrane helix</keyword>
<evidence type="ECO:0000313" key="3">
    <source>
        <dbReference type="EMBL" id="MFB5268373.1"/>
    </source>
</evidence>
<feature type="region of interest" description="Disordered" evidence="1">
    <location>
        <begin position="53"/>
        <end position="75"/>
    </location>
</feature>
<dbReference type="RefSeq" id="WP_375356568.1">
    <property type="nucleotide sequence ID" value="NZ_JBHHMI010000015.1"/>
</dbReference>
<dbReference type="NCBIfam" id="TIGR02830">
    <property type="entry name" value="spore_III_AG"/>
    <property type="match status" value="1"/>
</dbReference>